<keyword evidence="4" id="KW-0311">Gluconate utilization</keyword>
<dbReference type="InterPro" id="IPR036291">
    <property type="entry name" value="NAD(P)-bd_dom_sf"/>
</dbReference>
<evidence type="ECO:0000256" key="5">
    <source>
        <dbReference type="ARBA" id="ARBA00023126"/>
    </source>
</evidence>
<evidence type="ECO:0000313" key="10">
    <source>
        <dbReference type="Proteomes" id="UP000799766"/>
    </source>
</evidence>
<reference evidence="9" key="1">
    <citation type="journal article" date="2020" name="Stud. Mycol.">
        <title>101 Dothideomycetes genomes: a test case for predicting lifestyles and emergence of pathogens.</title>
        <authorList>
            <person name="Haridas S."/>
            <person name="Albert R."/>
            <person name="Binder M."/>
            <person name="Bloem J."/>
            <person name="Labutti K."/>
            <person name="Salamov A."/>
            <person name="Andreopoulos B."/>
            <person name="Baker S."/>
            <person name="Barry K."/>
            <person name="Bills G."/>
            <person name="Bluhm B."/>
            <person name="Cannon C."/>
            <person name="Castanera R."/>
            <person name="Culley D."/>
            <person name="Daum C."/>
            <person name="Ezra D."/>
            <person name="Gonzalez J."/>
            <person name="Henrissat B."/>
            <person name="Kuo A."/>
            <person name="Liang C."/>
            <person name="Lipzen A."/>
            <person name="Lutzoni F."/>
            <person name="Magnuson J."/>
            <person name="Mondo S."/>
            <person name="Nolan M."/>
            <person name="Ohm R."/>
            <person name="Pangilinan J."/>
            <person name="Park H.-J."/>
            <person name="Ramirez L."/>
            <person name="Alfaro M."/>
            <person name="Sun H."/>
            <person name="Tritt A."/>
            <person name="Yoshinaga Y."/>
            <person name="Zwiers L.-H."/>
            <person name="Turgeon B."/>
            <person name="Goodwin S."/>
            <person name="Spatafora J."/>
            <person name="Crous P."/>
            <person name="Grigoriev I."/>
        </authorList>
    </citation>
    <scope>NUCLEOTIDE SEQUENCE</scope>
    <source>
        <strain evidence="9">ATCC 16933</strain>
    </source>
</reference>
<dbReference type="EC" id="1.1.1.44" evidence="6"/>
<evidence type="ECO:0000256" key="6">
    <source>
        <dbReference type="PIRNR" id="PIRNR000109"/>
    </source>
</evidence>
<dbReference type="InterPro" id="IPR006115">
    <property type="entry name" value="6PGDH_NADP-bd"/>
</dbReference>
<dbReference type="Proteomes" id="UP000799766">
    <property type="component" value="Unassembled WGS sequence"/>
</dbReference>
<keyword evidence="10" id="KW-1185">Reference proteome</keyword>
<dbReference type="InterPro" id="IPR008927">
    <property type="entry name" value="6-PGluconate_DH-like_C_sf"/>
</dbReference>
<organism evidence="9 10">
    <name type="scientific">Lineolata rhizophorae</name>
    <dbReference type="NCBI Taxonomy" id="578093"/>
    <lineage>
        <taxon>Eukaryota</taxon>
        <taxon>Fungi</taxon>
        <taxon>Dikarya</taxon>
        <taxon>Ascomycota</taxon>
        <taxon>Pezizomycotina</taxon>
        <taxon>Dothideomycetes</taxon>
        <taxon>Dothideomycetes incertae sedis</taxon>
        <taxon>Lineolatales</taxon>
        <taxon>Lineolataceae</taxon>
        <taxon>Lineolata</taxon>
    </lineage>
</organism>
<name>A0A6A6NZW1_9PEZI</name>
<dbReference type="EMBL" id="MU001681">
    <property type="protein sequence ID" value="KAF2457270.1"/>
    <property type="molecule type" value="Genomic_DNA"/>
</dbReference>
<dbReference type="AlphaFoldDB" id="A0A6A6NZW1"/>
<evidence type="ECO:0000256" key="3">
    <source>
        <dbReference type="ARBA" id="ARBA00023002"/>
    </source>
</evidence>
<dbReference type="Pfam" id="PF03446">
    <property type="entry name" value="NAD_binding_2"/>
    <property type="match status" value="1"/>
</dbReference>
<dbReference type="InterPro" id="IPR006114">
    <property type="entry name" value="6PGDH_C"/>
</dbReference>
<gene>
    <name evidence="9" type="ORF">BDY21DRAFT_286671</name>
</gene>
<evidence type="ECO:0000313" key="9">
    <source>
        <dbReference type="EMBL" id="KAF2457270.1"/>
    </source>
</evidence>
<protein>
    <recommendedName>
        <fullName evidence="6">6-phosphogluconate dehydrogenase, decarboxylating</fullName>
        <ecNumber evidence="6">1.1.1.44</ecNumber>
    </recommendedName>
</protein>
<comment type="similarity">
    <text evidence="2 6">Belongs to the 6-phosphogluconate dehydrogenase family.</text>
</comment>
<proteinExistence type="inferred from homology"/>
<keyword evidence="3 6" id="KW-0560">Oxidoreductase</keyword>
<comment type="subunit">
    <text evidence="6">Homodimer.</text>
</comment>
<keyword evidence="5 6" id="KW-0570">Pentose shunt</keyword>
<feature type="domain" description="6-phosphogluconate dehydrogenase C-terminal" evidence="8">
    <location>
        <begin position="166"/>
        <end position="475"/>
    </location>
</feature>
<evidence type="ECO:0000256" key="2">
    <source>
        <dbReference type="ARBA" id="ARBA00008419"/>
    </source>
</evidence>
<evidence type="ECO:0000259" key="8">
    <source>
        <dbReference type="SMART" id="SM01350"/>
    </source>
</evidence>
<dbReference type="SUPFAM" id="SSF48179">
    <property type="entry name" value="6-phosphogluconate dehydrogenase C-terminal domain-like"/>
    <property type="match status" value="1"/>
</dbReference>
<dbReference type="InterPro" id="IPR006113">
    <property type="entry name" value="6PGDH_Gnd/GntZ"/>
</dbReference>
<feature type="active site" description="Proton acceptor" evidence="7">
    <location>
        <position position="170"/>
    </location>
</feature>
<dbReference type="Gene3D" id="3.40.50.720">
    <property type="entry name" value="NAD(P)-binding Rossmann-like Domain"/>
    <property type="match status" value="1"/>
</dbReference>
<dbReference type="GO" id="GO:0050661">
    <property type="term" value="F:NADP binding"/>
    <property type="evidence" value="ECO:0007669"/>
    <property type="project" value="InterPro"/>
</dbReference>
<evidence type="ECO:0000256" key="1">
    <source>
        <dbReference type="ARBA" id="ARBA00004874"/>
    </source>
</evidence>
<evidence type="ECO:0000256" key="7">
    <source>
        <dbReference type="PIRSR" id="PIRSR000109-1"/>
    </source>
</evidence>
<dbReference type="UniPathway" id="UPA00115">
    <property type="reaction ID" value="UER00410"/>
</dbReference>
<comment type="catalytic activity">
    <reaction evidence="6">
        <text>6-phospho-D-gluconate + NADP(+) = D-ribulose 5-phosphate + CO2 + NADPH</text>
        <dbReference type="Rhea" id="RHEA:10116"/>
        <dbReference type="ChEBI" id="CHEBI:16526"/>
        <dbReference type="ChEBI" id="CHEBI:57783"/>
        <dbReference type="ChEBI" id="CHEBI:58121"/>
        <dbReference type="ChEBI" id="CHEBI:58349"/>
        <dbReference type="ChEBI" id="CHEBI:58759"/>
        <dbReference type="EC" id="1.1.1.44"/>
    </reaction>
</comment>
<feature type="active site" description="Proton donor" evidence="7">
    <location>
        <position position="177"/>
    </location>
</feature>
<keyword evidence="6" id="KW-0521">NADP</keyword>
<comment type="function">
    <text evidence="6">Catalyzes the oxidative decarboxylation of 6-phosphogluconate to ribulose 5-phosphate and CO(2), with concomitant reduction of NADP to NADPH.</text>
</comment>
<dbReference type="InterPro" id="IPR013328">
    <property type="entry name" value="6PGD_dom2"/>
</dbReference>
<dbReference type="PRINTS" id="PR00076">
    <property type="entry name" value="6PGDHDRGNASE"/>
</dbReference>
<dbReference type="Gene3D" id="1.20.5.320">
    <property type="entry name" value="6-Phosphogluconate Dehydrogenase, domain 3"/>
    <property type="match status" value="1"/>
</dbReference>
<dbReference type="Gene3D" id="1.10.1040.10">
    <property type="entry name" value="N-(1-d-carboxylethyl)-l-norvaline Dehydrogenase, domain 2"/>
    <property type="match status" value="1"/>
</dbReference>
<dbReference type="SMART" id="SM01350">
    <property type="entry name" value="6PGD"/>
    <property type="match status" value="1"/>
</dbReference>
<dbReference type="SUPFAM" id="SSF51735">
    <property type="entry name" value="NAD(P)-binding Rossmann-fold domains"/>
    <property type="match status" value="1"/>
</dbReference>
<dbReference type="Pfam" id="PF00393">
    <property type="entry name" value="6PGD"/>
    <property type="match status" value="1"/>
</dbReference>
<dbReference type="OrthoDB" id="434986at2759"/>
<dbReference type="PANTHER" id="PTHR11811">
    <property type="entry name" value="6-PHOSPHOGLUCONATE DEHYDROGENASE"/>
    <property type="match status" value="1"/>
</dbReference>
<dbReference type="InterPro" id="IPR006183">
    <property type="entry name" value="Pgluconate_DH"/>
</dbReference>
<dbReference type="GO" id="GO:0019521">
    <property type="term" value="P:D-gluconate metabolic process"/>
    <property type="evidence" value="ECO:0007669"/>
    <property type="project" value="UniProtKB-KW"/>
</dbReference>
<accession>A0A6A6NZW1</accession>
<dbReference type="GO" id="GO:0004616">
    <property type="term" value="F:phosphogluconate dehydrogenase (decarboxylating) activity"/>
    <property type="evidence" value="ECO:0007669"/>
    <property type="project" value="UniProtKB-EC"/>
</dbReference>
<evidence type="ECO:0000256" key="4">
    <source>
        <dbReference type="ARBA" id="ARBA00023064"/>
    </source>
</evidence>
<sequence>MSLLFAELGVEVNVYDPSQENVQKLLERAKNAGLSSKIKDHSGYESICKALGTRKVFIFSVPHGDVGDKTVDGLRPFLEPGDVIVDASNEHWRNTERRQKRLEPDAIHYVGMGVSGGYQSARHGPSMSPSGSDIGLDTVLPFLTKACARDVHGKPCIAKVGPGGSGHYVKMVHNGIEQGMMSTICEVWGIMNKCLGMDYEEVATIFEQWNDRGPLKRNFLVSIGAHICRTRDPKDGSYVLADILDKVVQDVDETEGTGVWTCEEGARLHVPIPTIAAAHLFRVGSADAAKRMAVQRAFGSRTQPGSLQLNGEEKSRFINTLHEATVVSFFLAYIQGLHLIAKASEEQKWNINFRSVMQLWRGGCIIQSDNITDVFDKAYASDTVDTGNLLAHELISHELSSRYSALKDVTLRAMGVDAPVPSLSASLEYYKYMSSTDLPIQFMEAQLDYFGEHMYDLKSETPGKPVTGKHHFEWKPARGIHET</sequence>
<dbReference type="PIRSF" id="PIRSF000109">
    <property type="entry name" value="6PGD"/>
    <property type="match status" value="1"/>
</dbReference>
<dbReference type="GO" id="GO:0006098">
    <property type="term" value="P:pentose-phosphate shunt"/>
    <property type="evidence" value="ECO:0007669"/>
    <property type="project" value="UniProtKB-UniPathway"/>
</dbReference>
<comment type="pathway">
    <text evidence="1 6">Carbohydrate degradation; pentose phosphate pathway; D-ribulose 5-phosphate from D-glucose 6-phosphate (oxidative stage): step 3/3.</text>
</comment>